<reference evidence="12 13" key="1">
    <citation type="submission" date="2020-08" db="EMBL/GenBank/DDBJ databases">
        <title>Genomic Encyclopedia of Type Strains, Phase IV (KMG-IV): sequencing the most valuable type-strain genomes for metagenomic binning, comparative biology and taxonomic classification.</title>
        <authorList>
            <person name="Goeker M."/>
        </authorList>
    </citation>
    <scope>NUCLEOTIDE SEQUENCE [LARGE SCALE GENOMIC DNA]</scope>
    <source>
        <strain evidence="12 13">DSM 26944</strain>
    </source>
</reference>
<feature type="transmembrane region" description="Helical" evidence="9">
    <location>
        <begin position="30"/>
        <end position="49"/>
    </location>
</feature>
<dbReference type="NCBIfam" id="TIGR01843">
    <property type="entry name" value="type_I_hlyD"/>
    <property type="match status" value="1"/>
</dbReference>
<keyword evidence="10" id="KW-0175">Coiled coil</keyword>
<evidence type="ECO:0000256" key="9">
    <source>
        <dbReference type="RuleBase" id="RU365093"/>
    </source>
</evidence>
<evidence type="ECO:0000256" key="7">
    <source>
        <dbReference type="ARBA" id="ARBA00022989"/>
    </source>
</evidence>
<accession>A0A7W9AV27</accession>
<dbReference type="GO" id="GO:0005886">
    <property type="term" value="C:plasma membrane"/>
    <property type="evidence" value="ECO:0007669"/>
    <property type="project" value="UniProtKB-SubCell"/>
</dbReference>
<keyword evidence="5 9" id="KW-0997">Cell inner membrane</keyword>
<dbReference type="Proteomes" id="UP000555546">
    <property type="component" value="Unassembled WGS sequence"/>
</dbReference>
<comment type="caution">
    <text evidence="12">The sequence shown here is derived from an EMBL/GenBank/DDBJ whole genome shotgun (WGS) entry which is preliminary data.</text>
</comment>
<comment type="subcellular location">
    <subcellularLocation>
        <location evidence="1 9">Cell inner membrane</location>
        <topology evidence="1 9">Single-pass membrane protein</topology>
    </subcellularLocation>
</comment>
<protein>
    <recommendedName>
        <fullName evidence="9">Membrane fusion protein (MFP) family protein</fullName>
    </recommendedName>
</protein>
<dbReference type="Gene3D" id="2.40.30.170">
    <property type="match status" value="1"/>
</dbReference>
<gene>
    <name evidence="12" type="ORF">FHS76_000815</name>
</gene>
<evidence type="ECO:0000256" key="2">
    <source>
        <dbReference type="ARBA" id="ARBA00009477"/>
    </source>
</evidence>
<evidence type="ECO:0000256" key="4">
    <source>
        <dbReference type="ARBA" id="ARBA00022475"/>
    </source>
</evidence>
<keyword evidence="3 9" id="KW-0813">Transport</keyword>
<feature type="domain" description="AprE-like beta-barrel" evidence="11">
    <location>
        <begin position="287"/>
        <end position="379"/>
    </location>
</feature>
<dbReference type="InterPro" id="IPR050739">
    <property type="entry name" value="MFP"/>
</dbReference>
<keyword evidence="8 9" id="KW-0472">Membrane</keyword>
<evidence type="ECO:0000313" key="12">
    <source>
        <dbReference type="EMBL" id="MBB5700972.1"/>
    </source>
</evidence>
<comment type="similarity">
    <text evidence="2 9">Belongs to the membrane fusion protein (MFP) (TC 8.A.1) family.</text>
</comment>
<organism evidence="12 13">
    <name type="scientific">Brucella daejeonensis</name>
    <dbReference type="NCBI Taxonomy" id="659015"/>
    <lineage>
        <taxon>Bacteria</taxon>
        <taxon>Pseudomonadati</taxon>
        <taxon>Pseudomonadota</taxon>
        <taxon>Alphaproteobacteria</taxon>
        <taxon>Hyphomicrobiales</taxon>
        <taxon>Brucellaceae</taxon>
        <taxon>Brucella/Ochrobactrum group</taxon>
        <taxon>Brucella</taxon>
    </lineage>
</organism>
<evidence type="ECO:0000313" key="13">
    <source>
        <dbReference type="Proteomes" id="UP000555546"/>
    </source>
</evidence>
<proteinExistence type="inferred from homology"/>
<dbReference type="GO" id="GO:0009306">
    <property type="term" value="P:protein secretion"/>
    <property type="evidence" value="ECO:0007669"/>
    <property type="project" value="InterPro"/>
</dbReference>
<keyword evidence="6 9" id="KW-0812">Transmembrane</keyword>
<evidence type="ECO:0000256" key="1">
    <source>
        <dbReference type="ARBA" id="ARBA00004377"/>
    </source>
</evidence>
<keyword evidence="4 9" id="KW-1003">Cell membrane</keyword>
<dbReference type="InterPro" id="IPR006144">
    <property type="entry name" value="Secretion_HlyD_CS"/>
</dbReference>
<evidence type="ECO:0000256" key="10">
    <source>
        <dbReference type="SAM" id="Coils"/>
    </source>
</evidence>
<sequence length="401" mass="44506">MSDRTFSTSFDEIIDSTRPGKENLHWFERLRVIPVVSLGLSAFLVWAWFGVLDEVAVGSGKVTPLMRSQIIQSLEGGIVDGIFVSEGDIVEARQKLAELNQEHFSASLGEAQAKALSLEAATARLEAELVGSEPAFSEDVRKNPALVEREMSLFQARRHNLEVSNADLEKALALTRKELSLTEPLVARGAASTIEVIKLQRQETELQTKLNMLHNEFVIEANTDYTKNKAELDQTLEIIKGRKDQLARTLITSPVRGIVKNLEVTTIGGVIAPGGTLMEIVPLEDQLMIETRVNPRDIAFIRPGLPATVKISAYDPAVYGSLEGTVERISPDTLQDDVDKKLVFYRVDVRTKNSSLHSRDGREHVIIPGMVATVEIKTGQKTVFDYLIKPLNKAREALRER</sequence>
<dbReference type="PANTHER" id="PTHR30386:SF26">
    <property type="entry name" value="TRANSPORT PROTEIN COMB"/>
    <property type="match status" value="1"/>
</dbReference>
<dbReference type="SUPFAM" id="SSF111369">
    <property type="entry name" value="HlyD-like secretion proteins"/>
    <property type="match status" value="2"/>
</dbReference>
<evidence type="ECO:0000259" key="11">
    <source>
        <dbReference type="Pfam" id="PF26002"/>
    </source>
</evidence>
<dbReference type="RefSeq" id="WP_183648406.1">
    <property type="nucleotide sequence ID" value="NZ_JACIJG010000002.1"/>
</dbReference>
<dbReference type="Pfam" id="PF26002">
    <property type="entry name" value="Beta-barrel_AprE"/>
    <property type="match status" value="1"/>
</dbReference>
<name>A0A7W9AV27_9HYPH</name>
<dbReference type="EMBL" id="JACIJG010000002">
    <property type="protein sequence ID" value="MBB5700972.1"/>
    <property type="molecule type" value="Genomic_DNA"/>
</dbReference>
<evidence type="ECO:0000256" key="8">
    <source>
        <dbReference type="ARBA" id="ARBA00023136"/>
    </source>
</evidence>
<dbReference type="AlphaFoldDB" id="A0A7W9AV27"/>
<evidence type="ECO:0000256" key="6">
    <source>
        <dbReference type="ARBA" id="ARBA00022692"/>
    </source>
</evidence>
<dbReference type="PANTHER" id="PTHR30386">
    <property type="entry name" value="MEMBRANE FUSION SUBUNIT OF EMRAB-TOLC MULTIDRUG EFFLUX PUMP"/>
    <property type="match status" value="1"/>
</dbReference>
<dbReference type="PROSITE" id="PS00543">
    <property type="entry name" value="HLYD_FAMILY"/>
    <property type="match status" value="1"/>
</dbReference>
<dbReference type="InterPro" id="IPR058982">
    <property type="entry name" value="Beta-barrel_AprE"/>
</dbReference>
<keyword evidence="13" id="KW-1185">Reference proteome</keyword>
<keyword evidence="7 9" id="KW-1133">Transmembrane helix</keyword>
<dbReference type="PRINTS" id="PR01490">
    <property type="entry name" value="RTXTOXIND"/>
</dbReference>
<feature type="coiled-coil region" evidence="10">
    <location>
        <begin position="158"/>
        <end position="216"/>
    </location>
</feature>
<dbReference type="InterPro" id="IPR010129">
    <property type="entry name" value="T1SS_HlyD"/>
</dbReference>
<evidence type="ECO:0000256" key="5">
    <source>
        <dbReference type="ARBA" id="ARBA00022519"/>
    </source>
</evidence>
<evidence type="ECO:0000256" key="3">
    <source>
        <dbReference type="ARBA" id="ARBA00022448"/>
    </source>
</evidence>